<dbReference type="SUPFAM" id="SSF56672">
    <property type="entry name" value="DNA/RNA polymerases"/>
    <property type="match status" value="1"/>
</dbReference>
<dbReference type="Gene3D" id="1.10.150.20">
    <property type="entry name" value="5' to 3' exonuclease, C-terminal subdomain"/>
    <property type="match status" value="1"/>
</dbReference>
<gene>
    <name evidence="6" type="primary">dinB</name>
    <name evidence="8" type="ORF">GX523_15010</name>
</gene>
<dbReference type="EC" id="2.7.7.7" evidence="6"/>
<comment type="subcellular location">
    <subcellularLocation>
        <location evidence="6">Cytoplasm</location>
    </subcellularLocation>
</comment>
<keyword evidence="3 6" id="KW-0548">Nucleotidyltransferase</keyword>
<comment type="catalytic activity">
    <reaction evidence="6">
        <text>DNA(n) + a 2'-deoxyribonucleoside 5'-triphosphate = DNA(n+1) + diphosphate</text>
        <dbReference type="Rhea" id="RHEA:22508"/>
        <dbReference type="Rhea" id="RHEA-COMP:17339"/>
        <dbReference type="Rhea" id="RHEA-COMP:17340"/>
        <dbReference type="ChEBI" id="CHEBI:33019"/>
        <dbReference type="ChEBI" id="CHEBI:61560"/>
        <dbReference type="ChEBI" id="CHEBI:173112"/>
        <dbReference type="EC" id="2.7.7.7"/>
    </reaction>
</comment>
<feature type="domain" description="UmuC" evidence="7">
    <location>
        <begin position="6"/>
        <end position="194"/>
    </location>
</feature>
<evidence type="ECO:0000256" key="4">
    <source>
        <dbReference type="ARBA" id="ARBA00022763"/>
    </source>
</evidence>
<keyword evidence="6" id="KW-0479">Metal-binding</keyword>
<proteinExistence type="inferred from homology"/>
<evidence type="ECO:0000313" key="9">
    <source>
        <dbReference type="Proteomes" id="UP000553059"/>
    </source>
</evidence>
<feature type="binding site" evidence="6">
    <location>
        <position position="10"/>
    </location>
    <ligand>
        <name>Mg(2+)</name>
        <dbReference type="ChEBI" id="CHEBI:18420"/>
    </ligand>
</feature>
<dbReference type="GO" id="GO:0005829">
    <property type="term" value="C:cytosol"/>
    <property type="evidence" value="ECO:0007669"/>
    <property type="project" value="TreeGrafter"/>
</dbReference>
<dbReference type="SUPFAM" id="SSF100879">
    <property type="entry name" value="Lesion bypass DNA polymerase (Y-family), little finger domain"/>
    <property type="match status" value="1"/>
</dbReference>
<dbReference type="InterPro" id="IPR001126">
    <property type="entry name" value="UmuC"/>
</dbReference>
<accession>A0A7C6Z648</accession>
<organism evidence="8 9">
    <name type="scientific">Desulfitobacterium dehalogenans</name>
    <dbReference type="NCBI Taxonomy" id="36854"/>
    <lineage>
        <taxon>Bacteria</taxon>
        <taxon>Bacillati</taxon>
        <taxon>Bacillota</taxon>
        <taxon>Clostridia</taxon>
        <taxon>Eubacteriales</taxon>
        <taxon>Desulfitobacteriaceae</taxon>
        <taxon>Desulfitobacterium</taxon>
    </lineage>
</organism>
<dbReference type="Pfam" id="PF00817">
    <property type="entry name" value="IMS"/>
    <property type="match status" value="1"/>
</dbReference>
<comment type="caution">
    <text evidence="8">The sequence shown here is derived from an EMBL/GenBank/DDBJ whole genome shotgun (WGS) entry which is preliminary data.</text>
</comment>
<evidence type="ECO:0000256" key="5">
    <source>
        <dbReference type="ARBA" id="ARBA00022932"/>
    </source>
</evidence>
<dbReference type="Pfam" id="PF11799">
    <property type="entry name" value="IMS_C"/>
    <property type="match status" value="1"/>
</dbReference>
<keyword evidence="6" id="KW-0808">Transferase</keyword>
<dbReference type="GO" id="GO:0003684">
    <property type="term" value="F:damaged DNA binding"/>
    <property type="evidence" value="ECO:0007669"/>
    <property type="project" value="InterPro"/>
</dbReference>
<keyword evidence="6" id="KW-0460">Magnesium</keyword>
<dbReference type="PANTHER" id="PTHR11076:SF35">
    <property type="entry name" value="DNA REPAIR PROTEIN HOMOLOG YOBH"/>
    <property type="match status" value="1"/>
</dbReference>
<keyword evidence="5 6" id="KW-0239">DNA-directed DNA polymerase</keyword>
<dbReference type="GO" id="GO:0042276">
    <property type="term" value="P:error-prone translesion synthesis"/>
    <property type="evidence" value="ECO:0007669"/>
    <property type="project" value="TreeGrafter"/>
</dbReference>
<dbReference type="Gene3D" id="3.40.1170.60">
    <property type="match status" value="1"/>
</dbReference>
<dbReference type="GO" id="GO:0006281">
    <property type="term" value="P:DNA repair"/>
    <property type="evidence" value="ECO:0007669"/>
    <property type="project" value="UniProtKB-UniRule"/>
</dbReference>
<dbReference type="GO" id="GO:0009432">
    <property type="term" value="P:SOS response"/>
    <property type="evidence" value="ECO:0007669"/>
    <property type="project" value="TreeGrafter"/>
</dbReference>
<keyword evidence="2 6" id="KW-0515">Mutator protein</keyword>
<feature type="binding site" evidence="6">
    <location>
        <position position="112"/>
    </location>
    <ligand>
        <name>Mg(2+)</name>
        <dbReference type="ChEBI" id="CHEBI:18420"/>
    </ligand>
</feature>
<comment type="function">
    <text evidence="6">Poorly processive, error-prone DNA polymerase involved in untargeted mutagenesis. Copies undamaged DNA at stalled replication forks, which arise in vivo from mismatched or misaligned primer ends. These misaligned primers can be extended by PolIV. Exhibits no 3'-5' exonuclease (proofreading) activity. May be involved in translesional synthesis, in conjunction with the beta clamp from PolIII.</text>
</comment>
<dbReference type="CDD" id="cd03586">
    <property type="entry name" value="PolY_Pol_IV_kappa"/>
    <property type="match status" value="1"/>
</dbReference>
<reference evidence="8 9" key="1">
    <citation type="journal article" date="2020" name="Biotechnol. Biofuels">
        <title>New insights from the biogas microbiome by comprehensive genome-resolved metagenomics of nearly 1600 species originating from multiple anaerobic digesters.</title>
        <authorList>
            <person name="Campanaro S."/>
            <person name="Treu L."/>
            <person name="Rodriguez-R L.M."/>
            <person name="Kovalovszki A."/>
            <person name="Ziels R.M."/>
            <person name="Maus I."/>
            <person name="Zhu X."/>
            <person name="Kougias P.G."/>
            <person name="Basile A."/>
            <person name="Luo G."/>
            <person name="Schluter A."/>
            <person name="Konstantinidis K.T."/>
            <person name="Angelidaki I."/>
        </authorList>
    </citation>
    <scope>NUCLEOTIDE SEQUENCE [LARGE SCALE GENOMIC DNA]</scope>
    <source>
        <strain evidence="8">AS05jafATM_4</strain>
    </source>
</reference>
<name>A0A7C6Z648_9FIRM</name>
<protein>
    <recommendedName>
        <fullName evidence="6">DNA polymerase IV</fullName>
        <shortName evidence="6">Pol IV</shortName>
        <ecNumber evidence="6">2.7.7.7</ecNumber>
    </recommendedName>
</protein>
<dbReference type="Gene3D" id="3.30.1490.100">
    <property type="entry name" value="DNA polymerase, Y-family, little finger domain"/>
    <property type="match status" value="1"/>
</dbReference>
<evidence type="ECO:0000259" key="7">
    <source>
        <dbReference type="PROSITE" id="PS50173"/>
    </source>
</evidence>
<dbReference type="InterPro" id="IPR043502">
    <property type="entry name" value="DNA/RNA_pol_sf"/>
</dbReference>
<dbReference type="PROSITE" id="PS50173">
    <property type="entry name" value="UMUC"/>
    <property type="match status" value="1"/>
</dbReference>
<evidence type="ECO:0000256" key="1">
    <source>
        <dbReference type="ARBA" id="ARBA00010945"/>
    </source>
</evidence>
<dbReference type="HAMAP" id="MF_01113">
    <property type="entry name" value="DNApol_IV"/>
    <property type="match status" value="1"/>
</dbReference>
<dbReference type="InterPro" id="IPR036775">
    <property type="entry name" value="DNA_pol_Y-fam_lit_finger_sf"/>
</dbReference>
<evidence type="ECO:0000256" key="3">
    <source>
        <dbReference type="ARBA" id="ARBA00022695"/>
    </source>
</evidence>
<dbReference type="AlphaFoldDB" id="A0A7C6Z648"/>
<dbReference type="InterPro" id="IPR043128">
    <property type="entry name" value="Rev_trsase/Diguanyl_cyclase"/>
</dbReference>
<comment type="similarity">
    <text evidence="1 6">Belongs to the DNA polymerase type-Y family.</text>
</comment>
<dbReference type="GO" id="GO:0000287">
    <property type="term" value="F:magnesium ion binding"/>
    <property type="evidence" value="ECO:0007669"/>
    <property type="project" value="UniProtKB-UniRule"/>
</dbReference>
<keyword evidence="6" id="KW-0238">DNA-binding</keyword>
<comment type="subunit">
    <text evidence="6">Monomer.</text>
</comment>
<keyword evidence="6" id="KW-0963">Cytoplasm</keyword>
<dbReference type="PANTHER" id="PTHR11076">
    <property type="entry name" value="DNA REPAIR POLYMERASE UMUC / TRANSFERASE FAMILY MEMBER"/>
    <property type="match status" value="1"/>
</dbReference>
<dbReference type="Gene3D" id="3.30.70.270">
    <property type="match status" value="1"/>
</dbReference>
<keyword evidence="6" id="KW-0234">DNA repair</keyword>
<evidence type="ECO:0000256" key="2">
    <source>
        <dbReference type="ARBA" id="ARBA00022457"/>
    </source>
</evidence>
<evidence type="ECO:0000313" key="8">
    <source>
        <dbReference type="EMBL" id="HHY28024.1"/>
    </source>
</evidence>
<dbReference type="InterPro" id="IPR050116">
    <property type="entry name" value="DNA_polymerase-Y"/>
</dbReference>
<dbReference type="Proteomes" id="UP000553059">
    <property type="component" value="Unassembled WGS sequence"/>
</dbReference>
<feature type="site" description="Substrate discrimination" evidence="6">
    <location>
        <position position="15"/>
    </location>
</feature>
<dbReference type="EMBL" id="DUTF01000330">
    <property type="protein sequence ID" value="HHY28024.1"/>
    <property type="molecule type" value="Genomic_DNA"/>
</dbReference>
<evidence type="ECO:0000256" key="6">
    <source>
        <dbReference type="HAMAP-Rule" id="MF_01113"/>
    </source>
</evidence>
<comment type="cofactor">
    <cofactor evidence="6">
        <name>Mg(2+)</name>
        <dbReference type="ChEBI" id="CHEBI:18420"/>
    </cofactor>
    <text evidence="6">Binds 2 magnesium ions per subunit.</text>
</comment>
<dbReference type="GO" id="GO:0003887">
    <property type="term" value="F:DNA-directed DNA polymerase activity"/>
    <property type="evidence" value="ECO:0007669"/>
    <property type="project" value="UniProtKB-UniRule"/>
</dbReference>
<dbReference type="InterPro" id="IPR022880">
    <property type="entry name" value="DNApol_IV"/>
</dbReference>
<keyword evidence="4 6" id="KW-0227">DNA damage</keyword>
<keyword evidence="6" id="KW-0235">DNA replication</keyword>
<sequence>MGKPIIFHIDVNSAYLSWEAIYRLQQGDPLDLRTVPSVVGGDPLTRHGIVLAKSILAKEYGIKTGETLYSALSKCPDLIIAKPNYLLFRQCSKALGDILREYSPLIQQFSVDEYFLDFTSMDLLFGDPLAIAYQIKDRVKKELGFTVNIGISTNKLLAKMASELQKPDKVHTLFPEEIPEKMWPLPIGELFMVGSATTRKLLSRNIRTIGELAHTDPRLLKAILKSHGLLIWNYAHGIENSPVRPGGRVEVKGMGNSTTLSFDVDNRKEAHLVLLSLVETVSARLRHSQSFTRLVSISFRTNEFLSYSHQRKLSQATDCTNEIWEIACRLFDELWKGQPLRHLGVRVSELCQNDFLQLSLFAKDYEKERKVDQAIDGIRERFGSQAIMRSSYLHSGLKSMTGGVISEEEYPTMTSLL</sequence>
<dbReference type="InterPro" id="IPR017961">
    <property type="entry name" value="DNA_pol_Y-fam_little_finger"/>
</dbReference>
<feature type="active site" evidence="6">
    <location>
        <position position="113"/>
    </location>
</feature>
<dbReference type="GO" id="GO:0006261">
    <property type="term" value="P:DNA-templated DNA replication"/>
    <property type="evidence" value="ECO:0007669"/>
    <property type="project" value="UniProtKB-UniRule"/>
</dbReference>